<dbReference type="STRING" id="651662.SAMN04488069_1333"/>
<dbReference type="RefSeq" id="WP_092744009.1">
    <property type="nucleotide sequence ID" value="NZ_FNOV01000033.1"/>
</dbReference>
<accession>A0A1H3PI64</accession>
<evidence type="ECO:0000313" key="2">
    <source>
        <dbReference type="Proteomes" id="UP000199249"/>
    </source>
</evidence>
<evidence type="ECO:0000313" key="1">
    <source>
        <dbReference type="EMBL" id="SDZ00688.1"/>
    </source>
</evidence>
<sequence length="106" mass="11827">MPLLLTPTTPFHTDSLLPVEQVYAVIRKVGYDTDSLRIELSVGYYTTEAARVARAQTLSIDALPIRFQQDATPEQVNGLPIFDFLDSLVKMQLEALHPTALIERVA</sequence>
<dbReference type="EMBL" id="FNOV01000033">
    <property type="protein sequence ID" value="SDZ00688.1"/>
    <property type="molecule type" value="Genomic_DNA"/>
</dbReference>
<dbReference type="AlphaFoldDB" id="A0A1H3PI64"/>
<proteinExistence type="predicted"/>
<gene>
    <name evidence="1" type="ORF">SAMN04488069_1333</name>
</gene>
<reference evidence="2" key="1">
    <citation type="submission" date="2016-10" db="EMBL/GenBank/DDBJ databases">
        <authorList>
            <person name="Varghese N."/>
            <person name="Submissions S."/>
        </authorList>
    </citation>
    <scope>NUCLEOTIDE SEQUENCE [LARGE SCALE GENOMIC DNA]</scope>
    <source>
        <strain evidence="2">CGMCC 1.8975</strain>
    </source>
</reference>
<protein>
    <submittedName>
        <fullName evidence="1">Uncharacterized protein</fullName>
    </submittedName>
</protein>
<organism evidence="1 2">
    <name type="scientific">Hymenobacter psychrophilus</name>
    <dbReference type="NCBI Taxonomy" id="651662"/>
    <lineage>
        <taxon>Bacteria</taxon>
        <taxon>Pseudomonadati</taxon>
        <taxon>Bacteroidota</taxon>
        <taxon>Cytophagia</taxon>
        <taxon>Cytophagales</taxon>
        <taxon>Hymenobacteraceae</taxon>
        <taxon>Hymenobacter</taxon>
    </lineage>
</organism>
<name>A0A1H3PI64_9BACT</name>
<keyword evidence="2" id="KW-1185">Reference proteome</keyword>
<dbReference type="Proteomes" id="UP000199249">
    <property type="component" value="Unassembled WGS sequence"/>
</dbReference>